<proteinExistence type="predicted"/>
<organism evidence="3">
    <name type="scientific">Caenorhabditis remanei</name>
    <name type="common">Caenorhabditis vulgaris</name>
    <dbReference type="NCBI Taxonomy" id="31234"/>
    <lineage>
        <taxon>Eukaryota</taxon>
        <taxon>Metazoa</taxon>
        <taxon>Ecdysozoa</taxon>
        <taxon>Nematoda</taxon>
        <taxon>Chromadorea</taxon>
        <taxon>Rhabditida</taxon>
        <taxon>Rhabditina</taxon>
        <taxon>Rhabditomorpha</taxon>
        <taxon>Rhabditoidea</taxon>
        <taxon>Rhabditidae</taxon>
        <taxon>Peloderinae</taxon>
        <taxon>Caenorhabditis</taxon>
    </lineage>
</organism>
<dbReference type="InterPro" id="IPR005020">
    <property type="entry name" value="LIN-8"/>
</dbReference>
<name>E3NS44_CAERE</name>
<dbReference type="PANTHER" id="PTHR32020">
    <property type="entry name" value="LIN-8 DOMAIN CONTAINING-RELATED"/>
    <property type="match status" value="1"/>
</dbReference>
<feature type="region of interest" description="Disordered" evidence="1">
    <location>
        <begin position="260"/>
        <end position="307"/>
    </location>
</feature>
<dbReference type="Pfam" id="PF03353">
    <property type="entry name" value="Lin-8"/>
    <property type="match status" value="1"/>
</dbReference>
<evidence type="ECO:0000256" key="1">
    <source>
        <dbReference type="SAM" id="MobiDB-lite"/>
    </source>
</evidence>
<gene>
    <name evidence="2" type="ORF">CRE_17755</name>
</gene>
<sequence length="394" mass="44802">MSSLLSNIKTESRPIWEQPPPPYIVLPELPPEDPSRQMTLIEYLMLASAPEIERQTWASVGRSCENKQLLESTILHCFTEVPPLGKRRVSQYAHDLYPVVAIKVWKRIGILYSQHVVSGCLLAAKGKLQGRMRWLIMPNKLSKEKVEEKMWEWPLYLYMRTYFHEEYEKQLRVAALKDKNEQPFVFELEDKEFLERPRHLENIKTSIPTDNIEKESPAPSALKRTALLQVKQEEEEEPAEKIPQLETITSGSSLVFLDPSRQQQPSQCGPSAQGVTGSSPGTSGSSKNISGRPWTNLPEGLPSPSGSKRLAILKVKQEEGEPIEKIPQFEPNTSGSFQVMPAPSHQHQVVHFQPSRRNMTDASYQQAQTHHVNQSGFLQQRDPLAQHQNMSCLL</sequence>
<accession>E3NS44</accession>
<dbReference type="GO" id="GO:0005634">
    <property type="term" value="C:nucleus"/>
    <property type="evidence" value="ECO:0007669"/>
    <property type="project" value="TreeGrafter"/>
</dbReference>
<protein>
    <submittedName>
        <fullName evidence="2">Uncharacterized protein</fullName>
    </submittedName>
</protein>
<dbReference type="Proteomes" id="UP000008281">
    <property type="component" value="Unassembled WGS sequence"/>
</dbReference>
<evidence type="ECO:0000313" key="2">
    <source>
        <dbReference type="EMBL" id="EFO89291.1"/>
    </source>
</evidence>
<dbReference type="PANTHER" id="PTHR32020:SF3">
    <property type="entry name" value="ARID DOMAIN-CONTAINING PROTEIN-RELATED"/>
    <property type="match status" value="1"/>
</dbReference>
<dbReference type="EMBL" id="DS269872">
    <property type="protein sequence ID" value="EFO89291.1"/>
    <property type="molecule type" value="Genomic_DNA"/>
</dbReference>
<dbReference type="InParanoid" id="E3NS44"/>
<evidence type="ECO:0000313" key="3">
    <source>
        <dbReference type="Proteomes" id="UP000008281"/>
    </source>
</evidence>
<feature type="compositionally biased region" description="Low complexity" evidence="1">
    <location>
        <begin position="274"/>
        <end position="286"/>
    </location>
</feature>
<feature type="compositionally biased region" description="Polar residues" evidence="1">
    <location>
        <begin position="260"/>
        <end position="270"/>
    </location>
</feature>
<reference evidence="2" key="1">
    <citation type="submission" date="2007-07" db="EMBL/GenBank/DDBJ databases">
        <title>PCAP assembly of the Caenorhabditis remanei genome.</title>
        <authorList>
            <consortium name="The Caenorhabditis remanei Sequencing Consortium"/>
            <person name="Wilson R.K."/>
        </authorList>
    </citation>
    <scope>NUCLEOTIDE SEQUENCE [LARGE SCALE GENOMIC DNA]</scope>
    <source>
        <strain evidence="2">PB4641</strain>
    </source>
</reference>
<dbReference type="HOGENOM" id="CLU_564122_0_0_1"/>
<keyword evidence="3" id="KW-1185">Reference proteome</keyword>
<dbReference type="AlphaFoldDB" id="E3NS44"/>